<sequence length="101" mass="10796">MPGEGKPEAGLLQEAVRERDDRQPKLRAVWEEVQIWGGVLQGTVCEPDEMSTNMASKPYHKKAAGRRGNLASATGRVKSGPRPGSLACLASRPESGQLGAK</sequence>
<comment type="caution">
    <text evidence="2">The sequence shown here is derived from an EMBL/GenBank/DDBJ whole genome shotgun (WGS) entry which is preliminary data.</text>
</comment>
<organism evidence="2 3">
    <name type="scientific">Acorus calamus</name>
    <name type="common">Sweet flag</name>
    <dbReference type="NCBI Taxonomy" id="4465"/>
    <lineage>
        <taxon>Eukaryota</taxon>
        <taxon>Viridiplantae</taxon>
        <taxon>Streptophyta</taxon>
        <taxon>Embryophyta</taxon>
        <taxon>Tracheophyta</taxon>
        <taxon>Spermatophyta</taxon>
        <taxon>Magnoliopsida</taxon>
        <taxon>Liliopsida</taxon>
        <taxon>Acoraceae</taxon>
        <taxon>Acorus</taxon>
    </lineage>
</organism>
<evidence type="ECO:0000313" key="3">
    <source>
        <dbReference type="Proteomes" id="UP001180020"/>
    </source>
</evidence>
<evidence type="ECO:0000256" key="1">
    <source>
        <dbReference type="SAM" id="MobiDB-lite"/>
    </source>
</evidence>
<proteinExistence type="predicted"/>
<feature type="region of interest" description="Disordered" evidence="1">
    <location>
        <begin position="51"/>
        <end position="101"/>
    </location>
</feature>
<protein>
    <submittedName>
        <fullName evidence="2">Uncharacterized protein</fullName>
    </submittedName>
</protein>
<dbReference type="Proteomes" id="UP001180020">
    <property type="component" value="Unassembled WGS sequence"/>
</dbReference>
<name>A0AAV9DNN1_ACOCL</name>
<feature type="region of interest" description="Disordered" evidence="1">
    <location>
        <begin position="1"/>
        <end position="22"/>
    </location>
</feature>
<reference evidence="2" key="1">
    <citation type="journal article" date="2023" name="Nat. Commun.">
        <title>Diploid and tetraploid genomes of Acorus and the evolution of monocots.</title>
        <authorList>
            <person name="Ma L."/>
            <person name="Liu K.W."/>
            <person name="Li Z."/>
            <person name="Hsiao Y.Y."/>
            <person name="Qi Y."/>
            <person name="Fu T."/>
            <person name="Tang G.D."/>
            <person name="Zhang D."/>
            <person name="Sun W.H."/>
            <person name="Liu D.K."/>
            <person name="Li Y."/>
            <person name="Chen G.Z."/>
            <person name="Liu X.D."/>
            <person name="Liao X.Y."/>
            <person name="Jiang Y.T."/>
            <person name="Yu X."/>
            <person name="Hao Y."/>
            <person name="Huang J."/>
            <person name="Zhao X.W."/>
            <person name="Ke S."/>
            <person name="Chen Y.Y."/>
            <person name="Wu W.L."/>
            <person name="Hsu J.L."/>
            <person name="Lin Y.F."/>
            <person name="Huang M.D."/>
            <person name="Li C.Y."/>
            <person name="Huang L."/>
            <person name="Wang Z.W."/>
            <person name="Zhao X."/>
            <person name="Zhong W.Y."/>
            <person name="Peng D.H."/>
            <person name="Ahmad S."/>
            <person name="Lan S."/>
            <person name="Zhang J.S."/>
            <person name="Tsai W.C."/>
            <person name="Van de Peer Y."/>
            <person name="Liu Z.J."/>
        </authorList>
    </citation>
    <scope>NUCLEOTIDE SEQUENCE</scope>
    <source>
        <strain evidence="2">CP</strain>
    </source>
</reference>
<evidence type="ECO:0000313" key="2">
    <source>
        <dbReference type="EMBL" id="KAK1302385.1"/>
    </source>
</evidence>
<reference evidence="2" key="2">
    <citation type="submission" date="2023-06" db="EMBL/GenBank/DDBJ databases">
        <authorList>
            <person name="Ma L."/>
            <person name="Liu K.-W."/>
            <person name="Li Z."/>
            <person name="Hsiao Y.-Y."/>
            <person name="Qi Y."/>
            <person name="Fu T."/>
            <person name="Tang G."/>
            <person name="Zhang D."/>
            <person name="Sun W.-H."/>
            <person name="Liu D.-K."/>
            <person name="Li Y."/>
            <person name="Chen G.-Z."/>
            <person name="Liu X.-D."/>
            <person name="Liao X.-Y."/>
            <person name="Jiang Y.-T."/>
            <person name="Yu X."/>
            <person name="Hao Y."/>
            <person name="Huang J."/>
            <person name="Zhao X.-W."/>
            <person name="Ke S."/>
            <person name="Chen Y.-Y."/>
            <person name="Wu W.-L."/>
            <person name="Hsu J.-L."/>
            <person name="Lin Y.-F."/>
            <person name="Huang M.-D."/>
            <person name="Li C.-Y."/>
            <person name="Huang L."/>
            <person name="Wang Z.-W."/>
            <person name="Zhao X."/>
            <person name="Zhong W.-Y."/>
            <person name="Peng D.-H."/>
            <person name="Ahmad S."/>
            <person name="Lan S."/>
            <person name="Zhang J.-S."/>
            <person name="Tsai W.-C."/>
            <person name="Van De Peer Y."/>
            <person name="Liu Z.-J."/>
        </authorList>
    </citation>
    <scope>NUCLEOTIDE SEQUENCE</scope>
    <source>
        <strain evidence="2">CP</strain>
        <tissue evidence="2">Leaves</tissue>
    </source>
</reference>
<accession>A0AAV9DNN1</accession>
<keyword evidence="3" id="KW-1185">Reference proteome</keyword>
<gene>
    <name evidence="2" type="ORF">QJS10_CPB12g00670</name>
</gene>
<dbReference type="EMBL" id="JAUJYO010000012">
    <property type="protein sequence ID" value="KAK1302385.1"/>
    <property type="molecule type" value="Genomic_DNA"/>
</dbReference>
<dbReference type="AlphaFoldDB" id="A0AAV9DNN1"/>